<gene>
    <name evidence="2" type="ORF">GCM10025881_14100</name>
</gene>
<comment type="caution">
    <text evidence="2">The sequence shown here is derived from an EMBL/GenBank/DDBJ whole genome shotgun (WGS) entry which is preliminary data.</text>
</comment>
<dbReference type="RefSeq" id="WP_284253490.1">
    <property type="nucleotide sequence ID" value="NZ_BSVB01000001.1"/>
</dbReference>
<evidence type="ECO:0000313" key="2">
    <source>
        <dbReference type="EMBL" id="GMA94586.1"/>
    </source>
</evidence>
<protein>
    <submittedName>
        <fullName evidence="2">Uncharacterized protein</fullName>
    </submittedName>
</protein>
<reference evidence="3" key="1">
    <citation type="journal article" date="2019" name="Int. J. Syst. Evol. Microbiol.">
        <title>The Global Catalogue of Microorganisms (GCM) 10K type strain sequencing project: providing services to taxonomists for standard genome sequencing and annotation.</title>
        <authorList>
            <consortium name="The Broad Institute Genomics Platform"/>
            <consortium name="The Broad Institute Genome Sequencing Center for Infectious Disease"/>
            <person name="Wu L."/>
            <person name="Ma J."/>
        </authorList>
    </citation>
    <scope>NUCLEOTIDE SEQUENCE [LARGE SCALE GENOMIC DNA]</scope>
    <source>
        <strain evidence="3">NBRC 108894</strain>
    </source>
</reference>
<dbReference type="Proteomes" id="UP001157034">
    <property type="component" value="Unassembled WGS sequence"/>
</dbReference>
<feature type="signal peptide" evidence="1">
    <location>
        <begin position="1"/>
        <end position="33"/>
    </location>
</feature>
<organism evidence="2 3">
    <name type="scientific">Pseudolysinimonas kribbensis</name>
    <dbReference type="NCBI Taxonomy" id="433641"/>
    <lineage>
        <taxon>Bacteria</taxon>
        <taxon>Bacillati</taxon>
        <taxon>Actinomycetota</taxon>
        <taxon>Actinomycetes</taxon>
        <taxon>Micrococcales</taxon>
        <taxon>Microbacteriaceae</taxon>
        <taxon>Pseudolysinimonas</taxon>
    </lineage>
</organism>
<name>A0ABQ6K1W6_9MICO</name>
<evidence type="ECO:0000313" key="3">
    <source>
        <dbReference type="Proteomes" id="UP001157034"/>
    </source>
</evidence>
<keyword evidence="1" id="KW-0732">Signal</keyword>
<keyword evidence="3" id="KW-1185">Reference proteome</keyword>
<sequence>MNLRLRIARIVVATAAVLGLAVSGVVLSGPAYAAGDSVTITPTSKTTPSNTLVTYTLAATCSTTCDAATTVTIPTGTVTNDGTTTDFGTWLTTPRTCSLASNTGGLMTFAFPTLGNGSASCTFSLRAPNKTTRNGAVATITPTINTAGGSTPAATPAVLTLASASSGHNDSLGASVNGNPVANVFSGAPMTFAFVFNCGTGSGDLGLSPNLNISDHLPANFTFSGLTTSPLATNLQGTITTPAVGSSGGTITYTGDGSDCDNPANNRIMFTVSGTASTNGTPDAVGGPQICNSGITADFTYVDGFAVSGAVPSVTPCATVVDIDFTGNKGTAAGTYFNGGPQYLALDGSAQSRYTFPGDWDATGGDTTFTIAFSSRPAVSNAGLSYAIQDPLPCADTASGASNAYYVSKAPGATCATPAFAPKVITASGFTPAAGATITLRYSNGTTTTVGYVAGTGWTMPASPLAVSEVDFPAFPQEGTNSAATMSFTMAGFVPASITPVTS</sequence>
<accession>A0ABQ6K1W6</accession>
<evidence type="ECO:0000256" key="1">
    <source>
        <dbReference type="SAM" id="SignalP"/>
    </source>
</evidence>
<dbReference type="EMBL" id="BSVB01000001">
    <property type="protein sequence ID" value="GMA94586.1"/>
    <property type="molecule type" value="Genomic_DNA"/>
</dbReference>
<proteinExistence type="predicted"/>
<feature type="chain" id="PRO_5046730883" evidence="1">
    <location>
        <begin position="34"/>
        <end position="503"/>
    </location>
</feature>